<feature type="transmembrane region" description="Helical" evidence="1">
    <location>
        <begin position="136"/>
        <end position="160"/>
    </location>
</feature>
<evidence type="ECO:0000313" key="3">
    <source>
        <dbReference type="EMBL" id="KAJ7615430.1"/>
    </source>
</evidence>
<reference evidence="3" key="1">
    <citation type="submission" date="2023-03" db="EMBL/GenBank/DDBJ databases">
        <title>Massive genome expansion in bonnet fungi (Mycena s.s.) driven by repeated elements and novel gene families across ecological guilds.</title>
        <authorList>
            <consortium name="Lawrence Berkeley National Laboratory"/>
            <person name="Harder C.B."/>
            <person name="Miyauchi S."/>
            <person name="Viragh M."/>
            <person name="Kuo A."/>
            <person name="Thoen E."/>
            <person name="Andreopoulos B."/>
            <person name="Lu D."/>
            <person name="Skrede I."/>
            <person name="Drula E."/>
            <person name="Henrissat B."/>
            <person name="Morin E."/>
            <person name="Kohler A."/>
            <person name="Barry K."/>
            <person name="LaButti K."/>
            <person name="Morin E."/>
            <person name="Salamov A."/>
            <person name="Lipzen A."/>
            <person name="Mereny Z."/>
            <person name="Hegedus B."/>
            <person name="Baldrian P."/>
            <person name="Stursova M."/>
            <person name="Weitz H."/>
            <person name="Taylor A."/>
            <person name="Grigoriev I.V."/>
            <person name="Nagy L.G."/>
            <person name="Martin F."/>
            <person name="Kauserud H."/>
        </authorList>
    </citation>
    <scope>NUCLEOTIDE SEQUENCE</scope>
    <source>
        <strain evidence="3">9284</strain>
    </source>
</reference>
<keyword evidence="4" id="KW-1185">Reference proteome</keyword>
<feature type="transmembrane region" description="Helical" evidence="1">
    <location>
        <begin position="64"/>
        <end position="85"/>
    </location>
</feature>
<dbReference type="EMBL" id="JARKIF010000024">
    <property type="protein sequence ID" value="KAJ7615430.1"/>
    <property type="molecule type" value="Genomic_DNA"/>
</dbReference>
<organism evidence="3 4">
    <name type="scientific">Roridomyces roridus</name>
    <dbReference type="NCBI Taxonomy" id="1738132"/>
    <lineage>
        <taxon>Eukaryota</taxon>
        <taxon>Fungi</taxon>
        <taxon>Dikarya</taxon>
        <taxon>Basidiomycota</taxon>
        <taxon>Agaricomycotina</taxon>
        <taxon>Agaricomycetes</taxon>
        <taxon>Agaricomycetidae</taxon>
        <taxon>Agaricales</taxon>
        <taxon>Marasmiineae</taxon>
        <taxon>Mycenaceae</taxon>
        <taxon>Roridomyces</taxon>
    </lineage>
</organism>
<evidence type="ECO:0000313" key="4">
    <source>
        <dbReference type="Proteomes" id="UP001221142"/>
    </source>
</evidence>
<protein>
    <recommendedName>
        <fullName evidence="2">DUF6534 domain-containing protein</fullName>
    </recommendedName>
</protein>
<keyword evidence="1" id="KW-1133">Transmembrane helix</keyword>
<proteinExistence type="predicted"/>
<name>A0AAD7BB79_9AGAR</name>
<dbReference type="PANTHER" id="PTHR40465:SF1">
    <property type="entry name" value="DUF6534 DOMAIN-CONTAINING PROTEIN"/>
    <property type="match status" value="1"/>
</dbReference>
<dbReference type="PANTHER" id="PTHR40465">
    <property type="entry name" value="CHROMOSOME 1, WHOLE GENOME SHOTGUN SEQUENCE"/>
    <property type="match status" value="1"/>
</dbReference>
<keyword evidence="1" id="KW-0812">Transmembrane</keyword>
<feature type="transmembrane region" description="Helical" evidence="1">
    <location>
        <begin position="249"/>
        <end position="270"/>
    </location>
</feature>
<keyword evidence="1" id="KW-0472">Membrane</keyword>
<dbReference type="Proteomes" id="UP001221142">
    <property type="component" value="Unassembled WGS sequence"/>
</dbReference>
<dbReference type="AlphaFoldDB" id="A0AAD7BB79"/>
<evidence type="ECO:0000259" key="2">
    <source>
        <dbReference type="Pfam" id="PF20152"/>
    </source>
</evidence>
<gene>
    <name evidence="3" type="ORF">FB45DRAFT_1064357</name>
</gene>
<accession>A0AAD7BB79</accession>
<feature type="transmembrane region" description="Helical" evidence="1">
    <location>
        <begin position="30"/>
        <end position="52"/>
    </location>
</feature>
<evidence type="ECO:0000256" key="1">
    <source>
        <dbReference type="SAM" id="Phobius"/>
    </source>
</evidence>
<comment type="caution">
    <text evidence="3">The sequence shown here is derived from an EMBL/GenBank/DDBJ whole genome shotgun (WGS) entry which is preliminary data.</text>
</comment>
<dbReference type="InterPro" id="IPR045339">
    <property type="entry name" value="DUF6534"/>
</dbReference>
<feature type="transmembrane region" description="Helical" evidence="1">
    <location>
        <begin position="223"/>
        <end position="243"/>
    </location>
</feature>
<feature type="domain" description="DUF6534" evidence="2">
    <location>
        <begin position="191"/>
        <end position="275"/>
    </location>
</feature>
<feature type="transmembrane region" description="Helical" evidence="1">
    <location>
        <begin position="105"/>
        <end position="124"/>
    </location>
</feature>
<dbReference type="Pfam" id="PF20152">
    <property type="entry name" value="DUF6534"/>
    <property type="match status" value="1"/>
</dbReference>
<sequence length="331" mass="36730">MTTPSTPLNVSSPSAPTIPPDFAPIVTSQLIGSLLNLFFFGTLVVQVYVYRLCFPTDNLGLKMLVYYIFLVMLACTLLNIIDTQYWFGDGFGDIVRFGNPHHARFYTPLMGSFVAMLVQLFLAVRIVRLKRSAWPVAVFIGLLALAQCAGGMGCGILGYINEAKLLNLTQTWRRGHLRTILVYLWLIGGGAADMLIAFTMSYLVLTAKVLPTSRDCVKNVVRLLIETNTLTAVVAIIGLSLYLGMQNTTYFVCPTMILPGLSANTMLVVLNNRRRPRDEDAPLTVPLSSRPVVPTINFPARPASRDVMKEKEYHYSRSGSVEGGERNQWRV</sequence>
<feature type="transmembrane region" description="Helical" evidence="1">
    <location>
        <begin position="180"/>
        <end position="203"/>
    </location>
</feature>